<keyword evidence="2" id="KW-0472">Membrane</keyword>
<name>A0ABV6UTQ9_9ACTN</name>
<sequence length="161" mass="17894">MATRLQRVSTRTSKKITVTVTARCLVGAEVSQDRQGGVRAEKAGEPTSGNPRSARRVRRAGLRVGSPLPALPNGANERHEAAMINRVPEWLRRFGPRFAWIIAVRTVYTATQSNNSAVCTVGIIGAVLVVGLLLFDLWEQYHPRPKRRRSREHEASEQTDI</sequence>
<dbReference type="RefSeq" id="WP_157623886.1">
    <property type="nucleotide sequence ID" value="NZ_JBHEZZ010000017.1"/>
</dbReference>
<feature type="transmembrane region" description="Helical" evidence="2">
    <location>
        <begin position="117"/>
        <end position="138"/>
    </location>
</feature>
<evidence type="ECO:0000313" key="4">
    <source>
        <dbReference type="Proteomes" id="UP001592528"/>
    </source>
</evidence>
<accession>A0ABV6UTQ9</accession>
<evidence type="ECO:0000256" key="2">
    <source>
        <dbReference type="SAM" id="Phobius"/>
    </source>
</evidence>
<dbReference type="Proteomes" id="UP001592528">
    <property type="component" value="Unassembled WGS sequence"/>
</dbReference>
<dbReference type="EMBL" id="JBHEZZ010000017">
    <property type="protein sequence ID" value="MFC1404852.1"/>
    <property type="molecule type" value="Genomic_DNA"/>
</dbReference>
<gene>
    <name evidence="3" type="ORF">ACEZDJ_26540</name>
</gene>
<protein>
    <submittedName>
        <fullName evidence="3">Uncharacterized protein</fullName>
    </submittedName>
</protein>
<feature type="region of interest" description="Disordered" evidence="1">
    <location>
        <begin position="35"/>
        <end position="58"/>
    </location>
</feature>
<evidence type="ECO:0000256" key="1">
    <source>
        <dbReference type="SAM" id="MobiDB-lite"/>
    </source>
</evidence>
<organism evidence="3 4">
    <name type="scientific">Streptacidiphilus cavernicola</name>
    <dbReference type="NCBI Taxonomy" id="3342716"/>
    <lineage>
        <taxon>Bacteria</taxon>
        <taxon>Bacillati</taxon>
        <taxon>Actinomycetota</taxon>
        <taxon>Actinomycetes</taxon>
        <taxon>Kitasatosporales</taxon>
        <taxon>Streptomycetaceae</taxon>
        <taxon>Streptacidiphilus</taxon>
    </lineage>
</organism>
<proteinExistence type="predicted"/>
<keyword evidence="4" id="KW-1185">Reference proteome</keyword>
<keyword evidence="2" id="KW-1133">Transmembrane helix</keyword>
<reference evidence="3 4" key="1">
    <citation type="submission" date="2024-09" db="EMBL/GenBank/DDBJ databases">
        <authorList>
            <person name="Lee S.D."/>
        </authorList>
    </citation>
    <scope>NUCLEOTIDE SEQUENCE [LARGE SCALE GENOMIC DNA]</scope>
    <source>
        <strain evidence="3 4">N1-5</strain>
    </source>
</reference>
<keyword evidence="2" id="KW-0812">Transmembrane</keyword>
<comment type="caution">
    <text evidence="3">The sequence shown here is derived from an EMBL/GenBank/DDBJ whole genome shotgun (WGS) entry which is preliminary data.</text>
</comment>
<evidence type="ECO:0000313" key="3">
    <source>
        <dbReference type="EMBL" id="MFC1404852.1"/>
    </source>
</evidence>